<feature type="compositionally biased region" description="Polar residues" evidence="1">
    <location>
        <begin position="61"/>
        <end position="77"/>
    </location>
</feature>
<reference evidence="2" key="1">
    <citation type="submission" date="2018-11" db="EMBL/GenBank/DDBJ databases">
        <authorList>
            <consortium name="Pathogen Informatics"/>
        </authorList>
    </citation>
    <scope>NUCLEOTIDE SEQUENCE</scope>
</reference>
<evidence type="ECO:0000313" key="2">
    <source>
        <dbReference type="EMBL" id="VEL11115.1"/>
    </source>
</evidence>
<protein>
    <submittedName>
        <fullName evidence="2">Uncharacterized protein</fullName>
    </submittedName>
</protein>
<feature type="region of interest" description="Disordered" evidence="1">
    <location>
        <begin position="61"/>
        <end position="121"/>
    </location>
</feature>
<dbReference type="AlphaFoldDB" id="A0A3S5CIJ6"/>
<evidence type="ECO:0000313" key="3">
    <source>
        <dbReference type="Proteomes" id="UP000784294"/>
    </source>
</evidence>
<dbReference type="EMBL" id="CAAALY010010876">
    <property type="protein sequence ID" value="VEL11115.1"/>
    <property type="molecule type" value="Genomic_DNA"/>
</dbReference>
<name>A0A3S5CIJ6_9PLAT</name>
<evidence type="ECO:0000256" key="1">
    <source>
        <dbReference type="SAM" id="MobiDB-lite"/>
    </source>
</evidence>
<comment type="caution">
    <text evidence="2">The sequence shown here is derived from an EMBL/GenBank/DDBJ whole genome shotgun (WGS) entry which is preliminary data.</text>
</comment>
<proteinExistence type="predicted"/>
<accession>A0A3S5CIJ6</accession>
<sequence>MSSRPAERESMLPNIGIVSPPVGGASIIIPAASTATTSVIGHHIPTTIGSVTSGTRISLTPQAIRSPSGHSTATPGVTSIERPVGRPHSPSGLPNGSERGPIGIGPGVVVTRENRRKRAGE</sequence>
<dbReference type="Proteomes" id="UP000784294">
    <property type="component" value="Unassembled WGS sequence"/>
</dbReference>
<keyword evidence="3" id="KW-1185">Reference proteome</keyword>
<gene>
    <name evidence="2" type="ORF">PXEA_LOCUS4555</name>
</gene>
<organism evidence="2 3">
    <name type="scientific">Protopolystoma xenopodis</name>
    <dbReference type="NCBI Taxonomy" id="117903"/>
    <lineage>
        <taxon>Eukaryota</taxon>
        <taxon>Metazoa</taxon>
        <taxon>Spiralia</taxon>
        <taxon>Lophotrochozoa</taxon>
        <taxon>Platyhelminthes</taxon>
        <taxon>Monogenea</taxon>
        <taxon>Polyopisthocotylea</taxon>
        <taxon>Polystomatidea</taxon>
        <taxon>Polystomatidae</taxon>
        <taxon>Protopolystoma</taxon>
    </lineage>
</organism>